<keyword evidence="2" id="KW-1185">Reference proteome</keyword>
<protein>
    <submittedName>
        <fullName evidence="1">Uncharacterized protein</fullName>
    </submittedName>
</protein>
<gene>
    <name evidence="1" type="ORF">CEXT_462891</name>
</gene>
<comment type="caution">
    <text evidence="1">The sequence shown here is derived from an EMBL/GenBank/DDBJ whole genome shotgun (WGS) entry which is preliminary data.</text>
</comment>
<evidence type="ECO:0000313" key="2">
    <source>
        <dbReference type="Proteomes" id="UP001054945"/>
    </source>
</evidence>
<proteinExistence type="predicted"/>
<sequence>MGHSSGSGLGPDQVGNSSIFSGATGIKKQRKGLSSARNTSILTELEAACHSKMKSRSMFLMPYFRKGHSSGSGLDLDLAGNSPMFSSWGTCGLCFR</sequence>
<dbReference type="Proteomes" id="UP001054945">
    <property type="component" value="Unassembled WGS sequence"/>
</dbReference>
<accession>A0AAV4TM34</accession>
<reference evidence="1 2" key="1">
    <citation type="submission" date="2021-06" db="EMBL/GenBank/DDBJ databases">
        <title>Caerostris extrusa draft genome.</title>
        <authorList>
            <person name="Kono N."/>
            <person name="Arakawa K."/>
        </authorList>
    </citation>
    <scope>NUCLEOTIDE SEQUENCE [LARGE SCALE GENOMIC DNA]</scope>
</reference>
<dbReference type="EMBL" id="BPLR01011323">
    <property type="protein sequence ID" value="GIY45807.1"/>
    <property type="molecule type" value="Genomic_DNA"/>
</dbReference>
<evidence type="ECO:0000313" key="1">
    <source>
        <dbReference type="EMBL" id="GIY45807.1"/>
    </source>
</evidence>
<dbReference type="AlphaFoldDB" id="A0AAV4TM34"/>
<organism evidence="1 2">
    <name type="scientific">Caerostris extrusa</name>
    <name type="common">Bark spider</name>
    <name type="synonym">Caerostris bankana</name>
    <dbReference type="NCBI Taxonomy" id="172846"/>
    <lineage>
        <taxon>Eukaryota</taxon>
        <taxon>Metazoa</taxon>
        <taxon>Ecdysozoa</taxon>
        <taxon>Arthropoda</taxon>
        <taxon>Chelicerata</taxon>
        <taxon>Arachnida</taxon>
        <taxon>Araneae</taxon>
        <taxon>Araneomorphae</taxon>
        <taxon>Entelegynae</taxon>
        <taxon>Araneoidea</taxon>
        <taxon>Araneidae</taxon>
        <taxon>Caerostris</taxon>
    </lineage>
</organism>
<name>A0AAV4TM34_CAEEX</name>